<reference evidence="1" key="1">
    <citation type="submission" date="2015-03" db="EMBL/GenBank/DDBJ databases">
        <title>Draft genome sequence of Mizugakiibacter sediminis skMP5.</title>
        <authorList>
            <person name="Watanabe T."/>
            <person name="Kojima H."/>
            <person name="Fukui M."/>
        </authorList>
    </citation>
    <scope>NUCLEOTIDE SEQUENCE</scope>
    <source>
        <strain evidence="1">SkMP5</strain>
    </source>
</reference>
<name>A0A0K8QM88_9GAMM</name>
<dbReference type="HOGENOM" id="CLU_1487441_0_0_6"/>
<evidence type="ECO:0000313" key="1">
    <source>
        <dbReference type="EMBL" id="GAN44555.1"/>
    </source>
</evidence>
<dbReference type="OrthoDB" id="5953911at2"/>
<dbReference type="SUPFAM" id="SSF74653">
    <property type="entry name" value="TolA/TonB C-terminal domain"/>
    <property type="match status" value="1"/>
</dbReference>
<accession>A0A0K8QM88</accession>
<dbReference type="AlphaFoldDB" id="A0A0K8QM88"/>
<gene>
    <name evidence="1" type="ORF">MBSD_1090</name>
    <name evidence="2" type="ORF">MBSD_n1270</name>
</gene>
<proteinExistence type="predicted"/>
<dbReference type="STRING" id="1475481.GCA_000953855_01287"/>
<reference evidence="2" key="2">
    <citation type="submission" date="2015-08" db="EMBL/GenBank/DDBJ databases">
        <title>Complete DNA Sequence of Pseudomonas syringae pv. actinidiae, the Causal Agent of Kiwifruit Canker Disease.</title>
        <authorList>
            <person name="Rikkerink E.H.A."/>
            <person name="Fineran P.C."/>
        </authorList>
    </citation>
    <scope>NUCLEOTIDE SEQUENCE</scope>
    <source>
        <strain evidence="2">SkMP5</strain>
    </source>
</reference>
<organism evidence="2">
    <name type="scientific">Mizugakiibacter sediminis</name>
    <dbReference type="NCBI Taxonomy" id="1475481"/>
    <lineage>
        <taxon>Bacteria</taxon>
        <taxon>Pseudomonadati</taxon>
        <taxon>Pseudomonadota</taxon>
        <taxon>Gammaproteobacteria</taxon>
        <taxon>Lysobacterales</taxon>
        <taxon>Rhodanobacteraceae</taxon>
        <taxon>Mizugakiibacter</taxon>
    </lineage>
</organism>
<evidence type="ECO:0000313" key="3">
    <source>
        <dbReference type="Proteomes" id="UP000253740"/>
    </source>
</evidence>
<keyword evidence="3" id="KW-1185">Reference proteome</keyword>
<evidence type="ECO:0000313" key="2">
    <source>
        <dbReference type="EMBL" id="GAP65968.1"/>
    </source>
</evidence>
<dbReference type="Proteomes" id="UP000253740">
    <property type="component" value="Unassembled WGS sequence"/>
</dbReference>
<dbReference type="EMBL" id="DF952378">
    <property type="protein sequence ID" value="GAN44555.1"/>
    <property type="molecule type" value="Genomic_DNA"/>
</dbReference>
<dbReference type="RefSeq" id="WP_062536210.1">
    <property type="nucleotide sequence ID" value="NZ_DF970179.1"/>
</dbReference>
<dbReference type="EMBL" id="DF970179">
    <property type="protein sequence ID" value="GAP65968.1"/>
    <property type="molecule type" value="Genomic_DNA"/>
</dbReference>
<dbReference type="Gene3D" id="3.30.2420.10">
    <property type="entry name" value="TonB"/>
    <property type="match status" value="1"/>
</dbReference>
<evidence type="ECO:0008006" key="4">
    <source>
        <dbReference type="Google" id="ProtNLM"/>
    </source>
</evidence>
<protein>
    <recommendedName>
        <fullName evidence="4">TonB family protein</fullName>
    </recommendedName>
</protein>
<sequence>MTTPSTGKSVHAAAWLLAGIAALGGCRRAAVRVDPPNRGDVSYRALIDPAQPRYVLEPRQSFSKPEPVDHPAPVYPPELLPLRLPAQTFAAKVIVGADGRVVDVRMLAAPGASAPPHADAFAAAIRRAVTAWTYTPLRIVTWAETDRGAEARRVETRPFSLDYAFTFAVKDGRPVVTNDAK</sequence>